<name>A0A7G8Z931_9HYME</name>
<dbReference type="PANTHER" id="PTHR21137:SF35">
    <property type="entry name" value="ODORANT RECEPTOR 19A-RELATED"/>
    <property type="match status" value="1"/>
</dbReference>
<feature type="transmembrane region" description="Helical" evidence="10">
    <location>
        <begin position="46"/>
        <end position="69"/>
    </location>
</feature>
<keyword evidence="6 10" id="KW-1133">Transmembrane helix</keyword>
<dbReference type="GO" id="GO:0005549">
    <property type="term" value="F:odorant binding"/>
    <property type="evidence" value="ECO:0007669"/>
    <property type="project" value="InterPro"/>
</dbReference>
<feature type="transmembrane region" description="Helical" evidence="10">
    <location>
        <begin position="75"/>
        <end position="97"/>
    </location>
</feature>
<reference evidence="11" key="1">
    <citation type="submission" date="2020-06" db="EMBL/GenBank/DDBJ databases">
        <authorList>
            <person name="Sheng S."/>
        </authorList>
    </citation>
    <scope>NUCLEOTIDE SEQUENCE</scope>
    <source>
        <tissue evidence="11">Antenna</tissue>
    </source>
</reference>
<dbReference type="Pfam" id="PF02949">
    <property type="entry name" value="7tm_6"/>
    <property type="match status" value="1"/>
</dbReference>
<keyword evidence="3 10" id="KW-0716">Sensory transduction</keyword>
<dbReference type="PANTHER" id="PTHR21137">
    <property type="entry name" value="ODORANT RECEPTOR"/>
    <property type="match status" value="1"/>
</dbReference>
<evidence type="ECO:0000256" key="4">
    <source>
        <dbReference type="ARBA" id="ARBA00022692"/>
    </source>
</evidence>
<keyword evidence="9 10" id="KW-0807">Transducer</keyword>
<dbReference type="InterPro" id="IPR004117">
    <property type="entry name" value="7tm6_olfct_rcpt"/>
</dbReference>
<keyword evidence="5 10" id="KW-0552">Olfaction</keyword>
<organism evidence="11">
    <name type="scientific">Aulacocentrum confusum</name>
    <dbReference type="NCBI Taxonomy" id="2767324"/>
    <lineage>
        <taxon>Eukaryota</taxon>
        <taxon>Metazoa</taxon>
        <taxon>Ecdysozoa</taxon>
        <taxon>Arthropoda</taxon>
        <taxon>Hexapoda</taxon>
        <taxon>Insecta</taxon>
        <taxon>Pterygota</taxon>
        <taxon>Neoptera</taxon>
        <taxon>Endopterygota</taxon>
        <taxon>Hymenoptera</taxon>
        <taxon>Apocrita</taxon>
        <taxon>Ichneumonoidea</taxon>
        <taxon>Braconidae</taxon>
        <taxon>Macrocentrinae</taxon>
        <taxon>Aulacocentrum</taxon>
    </lineage>
</organism>
<keyword evidence="8 10" id="KW-0675">Receptor</keyword>
<sequence length="410" mass="46762">MSAFNKQAVKDLEFSVSMVRLGLKICGIWPDNEQPNWQRKMTSVRVLLATFILIFFTTIPTTMAMPKIWGDMTLIIDNFIINFPYFTAVVKLVVLWYKEKELGYLFNEIKSDWTSPKNSIERNLMMKNAKIAKFITVLSYVLIIWVMAFHHLPFWVAGLIPRTRSNLTDPHDRALVMQTVYFHDVSKSPNFEITAVCQTIATLIAGSSYTVVDCVFVMLIMHVSGQLAILTIKMENMCNDYEDKIENDAQYFVKTVRSITQTHQKIIRFVTTMESVYSFMILEQFSAFAVIFAVTGFQLISIFVGDVQSSFSAMSFAILYFLCTLSSIFMYSAAGEFLIFNSQTVSRAIYSCKWYNLRAKDMGQLLMVIIRTQKPLSVSVGKFAPVSLITFSMLIKTSASYLSVLLAMKS</sequence>
<comment type="caution">
    <text evidence="10">Lacks conserved residue(s) required for the propagation of feature annotation.</text>
</comment>
<gene>
    <name evidence="11" type="primary">OR12</name>
</gene>
<evidence type="ECO:0000256" key="8">
    <source>
        <dbReference type="ARBA" id="ARBA00023170"/>
    </source>
</evidence>
<feature type="transmembrane region" description="Helical" evidence="10">
    <location>
        <begin position="131"/>
        <end position="152"/>
    </location>
</feature>
<evidence type="ECO:0000256" key="1">
    <source>
        <dbReference type="ARBA" id="ARBA00004651"/>
    </source>
</evidence>
<dbReference type="GO" id="GO:0005886">
    <property type="term" value="C:plasma membrane"/>
    <property type="evidence" value="ECO:0007669"/>
    <property type="project" value="UniProtKB-SubCell"/>
</dbReference>
<dbReference type="EMBL" id="MT670952">
    <property type="protein sequence ID" value="QNL14956.1"/>
    <property type="molecule type" value="mRNA"/>
</dbReference>
<keyword evidence="2" id="KW-1003">Cell membrane</keyword>
<evidence type="ECO:0000256" key="6">
    <source>
        <dbReference type="ARBA" id="ARBA00022989"/>
    </source>
</evidence>
<comment type="similarity">
    <text evidence="10">Belongs to the insect chemoreceptor superfamily. Heteromeric odorant receptor channel (TC 1.A.69) family.</text>
</comment>
<evidence type="ECO:0000313" key="11">
    <source>
        <dbReference type="EMBL" id="QNL14956.1"/>
    </source>
</evidence>
<evidence type="ECO:0000256" key="10">
    <source>
        <dbReference type="RuleBase" id="RU351113"/>
    </source>
</evidence>
<accession>A0A7G8Z931</accession>
<feature type="transmembrane region" description="Helical" evidence="10">
    <location>
        <begin position="285"/>
        <end position="304"/>
    </location>
</feature>
<feature type="transmembrane region" description="Helical" evidence="10">
    <location>
        <begin position="316"/>
        <end position="334"/>
    </location>
</feature>
<comment type="subcellular location">
    <subcellularLocation>
        <location evidence="1 10">Cell membrane</location>
        <topology evidence="1 10">Multi-pass membrane protein</topology>
    </subcellularLocation>
</comment>
<dbReference type="GO" id="GO:0004984">
    <property type="term" value="F:olfactory receptor activity"/>
    <property type="evidence" value="ECO:0007669"/>
    <property type="project" value="InterPro"/>
</dbReference>
<keyword evidence="7 10" id="KW-0472">Membrane</keyword>
<dbReference type="GO" id="GO:0007165">
    <property type="term" value="P:signal transduction"/>
    <property type="evidence" value="ECO:0007669"/>
    <property type="project" value="UniProtKB-KW"/>
</dbReference>
<evidence type="ECO:0000256" key="2">
    <source>
        <dbReference type="ARBA" id="ARBA00022475"/>
    </source>
</evidence>
<evidence type="ECO:0000256" key="9">
    <source>
        <dbReference type="ARBA" id="ARBA00023224"/>
    </source>
</evidence>
<evidence type="ECO:0000256" key="7">
    <source>
        <dbReference type="ARBA" id="ARBA00023136"/>
    </source>
</evidence>
<protein>
    <recommendedName>
        <fullName evidence="10">Odorant receptor</fullName>
    </recommendedName>
</protein>
<proteinExistence type="evidence at transcript level"/>
<evidence type="ECO:0000256" key="3">
    <source>
        <dbReference type="ARBA" id="ARBA00022606"/>
    </source>
</evidence>
<keyword evidence="4 10" id="KW-0812">Transmembrane</keyword>
<evidence type="ECO:0000256" key="5">
    <source>
        <dbReference type="ARBA" id="ARBA00022725"/>
    </source>
</evidence>
<dbReference type="AlphaFoldDB" id="A0A7G8Z931"/>